<dbReference type="EMBL" id="CP022198">
    <property type="protein sequence ID" value="AXA65624.1"/>
    <property type="molecule type" value="Genomic_DNA"/>
</dbReference>
<dbReference type="Proteomes" id="UP000250579">
    <property type="component" value="Chromosome"/>
</dbReference>
<feature type="chain" id="PRO_5016262073" evidence="1">
    <location>
        <begin position="23"/>
        <end position="246"/>
    </location>
</feature>
<evidence type="ECO:0000256" key="1">
    <source>
        <dbReference type="SAM" id="SignalP"/>
    </source>
</evidence>
<dbReference type="PANTHER" id="PTHR33657">
    <property type="entry name" value="DOMAIN PROTEIN, PUTATIVE (AFU_ORTHOLOGUE AFUA_5G00600)-RELATED"/>
    <property type="match status" value="1"/>
</dbReference>
<protein>
    <submittedName>
        <fullName evidence="2">Necrosis and ethylene inducing protein</fullName>
    </submittedName>
</protein>
<keyword evidence="1" id="KW-0732">Signal</keyword>
<evidence type="ECO:0000313" key="2">
    <source>
        <dbReference type="EMBL" id="AXA65624.1"/>
    </source>
</evidence>
<name>A0A2Z5A5C3_9PSED</name>
<feature type="signal peptide" evidence="1">
    <location>
        <begin position="1"/>
        <end position="22"/>
    </location>
</feature>
<dbReference type="PIRSF" id="PIRSF029958">
    <property type="entry name" value="Necrosis-inducing_protein"/>
    <property type="match status" value="1"/>
</dbReference>
<dbReference type="RefSeq" id="WP_208694106.1">
    <property type="nucleotide sequence ID" value="NZ_CP022198.1"/>
</dbReference>
<gene>
    <name evidence="2" type="ORF">CE139_07300</name>
</gene>
<evidence type="ECO:0000313" key="3">
    <source>
        <dbReference type="Proteomes" id="UP000250579"/>
    </source>
</evidence>
<reference evidence="2 3" key="1">
    <citation type="submission" date="2017-06" db="EMBL/GenBank/DDBJ databases">
        <title>Evolution towards high GC content and high-temperature stress adaptation in endophytic Pseudomonas oryzihabitans impacted its plant-growth promoting traits.</title>
        <authorList>
            <person name="Nascimento F.X."/>
        </authorList>
    </citation>
    <scope>NUCLEOTIDE SEQUENCE [LARGE SCALE GENOMIC DNA]</scope>
    <source>
        <strain evidence="2 3">MS8</strain>
    </source>
</reference>
<dbReference type="Pfam" id="PF05630">
    <property type="entry name" value="NPP1"/>
    <property type="match status" value="1"/>
</dbReference>
<sequence length="246" mass="27096">MSSKISLLMVSTTLCLTSPVFAAVINHDQVQQIRADATAVEYYYQPMIADGPDSCNNYPAVDSAGNVSGGLHPSGAPDGHCRGTNGQVYSRMAEYFKHCAILYSWYFPKDQPPNYLGAAGGHSHDWEDIVVWTNECKVGSPILKIDYSTHGKYQVNFNPPVWRGHSGYLAQGVHPKVTYHATYKGFADHSPDATNDMGRSQPLISWSRMPVPAKNTLNSYDFGAANVPFKDGGAFWSNLQKAWQTQ</sequence>
<dbReference type="InterPro" id="IPR008701">
    <property type="entry name" value="NPP1"/>
</dbReference>
<organism evidence="2 3">
    <name type="scientific">Pseudomonas oryzihabitans</name>
    <dbReference type="NCBI Taxonomy" id="47885"/>
    <lineage>
        <taxon>Bacteria</taxon>
        <taxon>Pseudomonadati</taxon>
        <taxon>Pseudomonadota</taxon>
        <taxon>Gammaproteobacteria</taxon>
        <taxon>Pseudomonadales</taxon>
        <taxon>Pseudomonadaceae</taxon>
        <taxon>Pseudomonas</taxon>
    </lineage>
</organism>
<dbReference type="PANTHER" id="PTHR33657:SF6">
    <property type="entry name" value="SECRETED PROTEIN"/>
    <property type="match status" value="1"/>
</dbReference>
<proteinExistence type="predicted"/>
<dbReference type="AlphaFoldDB" id="A0A2Z5A5C3"/>
<accession>A0A2Z5A5C3</accession>